<dbReference type="InterPro" id="IPR036097">
    <property type="entry name" value="HisK_dim/P_sf"/>
</dbReference>
<dbReference type="SMART" id="SM00388">
    <property type="entry name" value="HisKA"/>
    <property type="match status" value="1"/>
</dbReference>
<dbReference type="SUPFAM" id="SSF47384">
    <property type="entry name" value="Homodimeric domain of signal transducing histidine kinase"/>
    <property type="match status" value="1"/>
</dbReference>
<evidence type="ECO:0000256" key="3">
    <source>
        <dbReference type="ARBA" id="ARBA00022553"/>
    </source>
</evidence>
<feature type="transmembrane region" description="Helical" evidence="9">
    <location>
        <begin position="236"/>
        <end position="254"/>
    </location>
</feature>
<dbReference type="CDD" id="cd00130">
    <property type="entry name" value="PAS"/>
    <property type="match status" value="1"/>
</dbReference>
<accession>A0A0J8G3G1</accession>
<feature type="transmembrane region" description="Helical" evidence="9">
    <location>
        <begin position="46"/>
        <end position="69"/>
    </location>
</feature>
<feature type="transmembrane region" description="Helical" evidence="9">
    <location>
        <begin position="211"/>
        <end position="230"/>
    </location>
</feature>
<evidence type="ECO:0000259" key="10">
    <source>
        <dbReference type="PROSITE" id="PS50109"/>
    </source>
</evidence>
<dbReference type="PRINTS" id="PR00344">
    <property type="entry name" value="BCTRLSENSOR"/>
</dbReference>
<evidence type="ECO:0000313" key="11">
    <source>
        <dbReference type="EMBL" id="KMT22246.1"/>
    </source>
</evidence>
<keyword evidence="4 11" id="KW-0808">Transferase</keyword>
<dbReference type="InterPro" id="IPR036890">
    <property type="entry name" value="HATPase_C_sf"/>
</dbReference>
<dbReference type="PATRIC" id="fig|1121307.3.peg.1875"/>
<keyword evidence="7" id="KW-0067">ATP-binding</keyword>
<feature type="transmembrane region" description="Helical" evidence="9">
    <location>
        <begin position="116"/>
        <end position="135"/>
    </location>
</feature>
<keyword evidence="9" id="KW-0812">Transmembrane</keyword>
<keyword evidence="9" id="KW-1133">Transmembrane helix</keyword>
<evidence type="ECO:0000256" key="9">
    <source>
        <dbReference type="SAM" id="Phobius"/>
    </source>
</evidence>
<dbReference type="FunFam" id="3.30.565.10:FF:000037">
    <property type="entry name" value="Hybrid sensor histidine kinase/response regulator"/>
    <property type="match status" value="1"/>
</dbReference>
<feature type="transmembrane region" description="Helical" evidence="9">
    <location>
        <begin position="179"/>
        <end position="199"/>
    </location>
</feature>
<keyword evidence="9" id="KW-0472">Membrane</keyword>
<dbReference type="Pfam" id="PF17159">
    <property type="entry name" value="MASE3"/>
    <property type="match status" value="1"/>
</dbReference>
<evidence type="ECO:0000256" key="5">
    <source>
        <dbReference type="ARBA" id="ARBA00022741"/>
    </source>
</evidence>
<dbReference type="SUPFAM" id="SSF55785">
    <property type="entry name" value="PYP-like sensor domain (PAS domain)"/>
    <property type="match status" value="1"/>
</dbReference>
<dbReference type="GO" id="GO:0000155">
    <property type="term" value="F:phosphorelay sensor kinase activity"/>
    <property type="evidence" value="ECO:0007669"/>
    <property type="project" value="InterPro"/>
</dbReference>
<organism evidence="11 12">
    <name type="scientific">Clostridium cylindrosporum DSM 605</name>
    <dbReference type="NCBI Taxonomy" id="1121307"/>
    <lineage>
        <taxon>Bacteria</taxon>
        <taxon>Bacillati</taxon>
        <taxon>Bacillota</taxon>
        <taxon>Clostridia</taxon>
        <taxon>Eubacteriales</taxon>
        <taxon>Clostridiaceae</taxon>
        <taxon>Clostridium</taxon>
    </lineage>
</organism>
<keyword evidence="6 11" id="KW-0418">Kinase</keyword>
<evidence type="ECO:0000313" key="12">
    <source>
        <dbReference type="Proteomes" id="UP000036756"/>
    </source>
</evidence>
<keyword evidence="5" id="KW-0547">Nucleotide-binding</keyword>
<dbReference type="RefSeq" id="WP_053083283.1">
    <property type="nucleotide sequence ID" value="NZ_LFVU01000024.1"/>
</dbReference>
<dbReference type="Pfam" id="PF02518">
    <property type="entry name" value="HATPase_c"/>
    <property type="match status" value="1"/>
</dbReference>
<keyword evidence="12" id="KW-1185">Reference proteome</keyword>
<proteinExistence type="predicted"/>
<feature type="transmembrane region" description="Helical" evidence="9">
    <location>
        <begin position="147"/>
        <end position="167"/>
    </location>
</feature>
<evidence type="ECO:0000256" key="8">
    <source>
        <dbReference type="ARBA" id="ARBA00023012"/>
    </source>
</evidence>
<keyword evidence="3" id="KW-0597">Phosphoprotein</keyword>
<dbReference type="STRING" id="1121307.CLCY_4c02190"/>
<dbReference type="PANTHER" id="PTHR43547:SF2">
    <property type="entry name" value="HYBRID SIGNAL TRANSDUCTION HISTIDINE KINASE C"/>
    <property type="match status" value="1"/>
</dbReference>
<gene>
    <name evidence="11" type="primary">resE</name>
    <name evidence="11" type="ORF">CLCY_4c02190</name>
</gene>
<dbReference type="GO" id="GO:0005524">
    <property type="term" value="F:ATP binding"/>
    <property type="evidence" value="ECO:0007669"/>
    <property type="project" value="UniProtKB-KW"/>
</dbReference>
<dbReference type="InterPro" id="IPR003594">
    <property type="entry name" value="HATPase_dom"/>
</dbReference>
<dbReference type="SUPFAM" id="SSF55874">
    <property type="entry name" value="ATPase domain of HSP90 chaperone/DNA topoisomerase II/histidine kinase"/>
    <property type="match status" value="1"/>
</dbReference>
<dbReference type="CDD" id="cd00082">
    <property type="entry name" value="HisKA"/>
    <property type="match status" value="1"/>
</dbReference>
<dbReference type="Pfam" id="PF13188">
    <property type="entry name" value="PAS_8"/>
    <property type="match status" value="1"/>
</dbReference>
<dbReference type="Pfam" id="PF00512">
    <property type="entry name" value="HisKA"/>
    <property type="match status" value="1"/>
</dbReference>
<feature type="transmembrane region" description="Helical" evidence="9">
    <location>
        <begin position="76"/>
        <end position="96"/>
    </location>
</feature>
<comment type="caution">
    <text evidence="11">The sequence shown here is derived from an EMBL/GenBank/DDBJ whole genome shotgun (WGS) entry which is preliminary data.</text>
</comment>
<keyword evidence="8" id="KW-0902">Two-component regulatory system</keyword>
<dbReference type="SMART" id="SM00091">
    <property type="entry name" value="PAS"/>
    <property type="match status" value="1"/>
</dbReference>
<dbReference type="OrthoDB" id="9813394at2"/>
<evidence type="ECO:0000256" key="7">
    <source>
        <dbReference type="ARBA" id="ARBA00022840"/>
    </source>
</evidence>
<dbReference type="InterPro" id="IPR005467">
    <property type="entry name" value="His_kinase_dom"/>
</dbReference>
<dbReference type="PROSITE" id="PS50109">
    <property type="entry name" value="HIS_KIN"/>
    <property type="match status" value="1"/>
</dbReference>
<dbReference type="Proteomes" id="UP000036756">
    <property type="component" value="Unassembled WGS sequence"/>
</dbReference>
<sequence>MNSIVTSRENIKSTITISSKTVFSQGILACFIVGLVIISIENYLLFHSIVELFVSVIALFIFIMCVNTYDISSNNYFLTLGSGFFWSAIVNLFHAASFKGIGIIRYISPDVHTQSWIVGRYIGAITMLVSVIVLYKPIKKFKFSTIFSIYSLIAISLILSIYYFRIFPSCYVVGKGVTVFKIISDVIISSIYILTAILCFKVRRKREYLKLKYIMLTCIISMISEVLLAFSKSIHSWFNTTGHILMVISFYYMYKGIVEIGLKRPYFVMGNNLKSKEMELEFINEMLKRESFKRRDVEEVLISNEKCYEMLVEYSRDAIMVHRDGRYIFANEGAAKLLGVESADDLIGMSTSSFMHTDNKELVSHRTMEIYNEKCSLPFVQMKIIRADGEVLDIESGSAYFSFKGKPAILTIVRDISYIKEVKSLKKDIEVTKEYNRVLMEFFSNISHELKTPLNVILGAIQILNLPKKVELPNEFQENLSKYLKTMKQNCYRLLRLVNNLIDQSKVDSGYLKLSLKNLDIVNVVENITLSVADYAGNKGIEMIFDTDIEEKLMAFDADKIERIILNLLSNAIKFVSSDGEILVSLYDKGDKVQISVKDTGIGIPEDKLNLIFDRFGQVDKTLARNKEGSGIGLSLVKSLVDMHNGTITVNSKFGEGSEFIIELPAYITDIEDERLENSMYQSSVERISIEFSDIYN</sequence>
<evidence type="ECO:0000256" key="6">
    <source>
        <dbReference type="ARBA" id="ARBA00022777"/>
    </source>
</evidence>
<evidence type="ECO:0000256" key="4">
    <source>
        <dbReference type="ARBA" id="ARBA00022679"/>
    </source>
</evidence>
<dbReference type="EMBL" id="LFVU01000024">
    <property type="protein sequence ID" value="KMT22246.1"/>
    <property type="molecule type" value="Genomic_DNA"/>
</dbReference>
<dbReference type="Gene3D" id="3.30.565.10">
    <property type="entry name" value="Histidine kinase-like ATPase, C-terminal domain"/>
    <property type="match status" value="1"/>
</dbReference>
<dbReference type="Gene3D" id="1.10.287.130">
    <property type="match status" value="1"/>
</dbReference>
<feature type="domain" description="Histidine kinase" evidence="10">
    <location>
        <begin position="445"/>
        <end position="668"/>
    </location>
</feature>
<dbReference type="InterPro" id="IPR004358">
    <property type="entry name" value="Sig_transdc_His_kin-like_C"/>
</dbReference>
<name>A0A0J8G3G1_CLOCY</name>
<dbReference type="InterPro" id="IPR035965">
    <property type="entry name" value="PAS-like_dom_sf"/>
</dbReference>
<dbReference type="SMART" id="SM00387">
    <property type="entry name" value="HATPase_c"/>
    <property type="match status" value="1"/>
</dbReference>
<protein>
    <recommendedName>
        <fullName evidence="2">histidine kinase</fullName>
        <ecNumber evidence="2">2.7.13.3</ecNumber>
    </recommendedName>
</protein>
<dbReference type="Gene3D" id="3.30.450.20">
    <property type="entry name" value="PAS domain"/>
    <property type="match status" value="1"/>
</dbReference>
<comment type="catalytic activity">
    <reaction evidence="1">
        <text>ATP + protein L-histidine = ADP + protein N-phospho-L-histidine.</text>
        <dbReference type="EC" id="2.7.13.3"/>
    </reaction>
</comment>
<feature type="transmembrane region" description="Helical" evidence="9">
    <location>
        <begin position="21"/>
        <end position="40"/>
    </location>
</feature>
<dbReference type="InterPro" id="IPR003661">
    <property type="entry name" value="HisK_dim/P_dom"/>
</dbReference>
<evidence type="ECO:0000256" key="2">
    <source>
        <dbReference type="ARBA" id="ARBA00012438"/>
    </source>
</evidence>
<dbReference type="PANTHER" id="PTHR43547">
    <property type="entry name" value="TWO-COMPONENT HISTIDINE KINASE"/>
    <property type="match status" value="1"/>
</dbReference>
<dbReference type="EC" id="2.7.13.3" evidence="2"/>
<dbReference type="InterPro" id="IPR000014">
    <property type="entry name" value="PAS"/>
</dbReference>
<evidence type="ECO:0000256" key="1">
    <source>
        <dbReference type="ARBA" id="ARBA00000085"/>
    </source>
</evidence>
<dbReference type="NCBIfam" id="TIGR00229">
    <property type="entry name" value="sensory_box"/>
    <property type="match status" value="1"/>
</dbReference>
<dbReference type="InterPro" id="IPR033425">
    <property type="entry name" value="MASE3"/>
</dbReference>
<dbReference type="CDD" id="cd16922">
    <property type="entry name" value="HATPase_EvgS-ArcB-TorS-like"/>
    <property type="match status" value="1"/>
</dbReference>
<reference evidence="11 12" key="1">
    <citation type="submission" date="2015-06" db="EMBL/GenBank/DDBJ databases">
        <title>Draft genome sequence of the purine-degrading Clostridium cylindrosporum HC-1 (DSM 605).</title>
        <authorList>
            <person name="Poehlein A."/>
            <person name="Schiel-Bengelsdorf B."/>
            <person name="Bengelsdorf F."/>
            <person name="Daniel R."/>
            <person name="Duerre P."/>
        </authorList>
    </citation>
    <scope>NUCLEOTIDE SEQUENCE [LARGE SCALE GENOMIC DNA]</scope>
    <source>
        <strain evidence="11 12">DSM 605</strain>
    </source>
</reference>
<dbReference type="AlphaFoldDB" id="A0A0J8G3G1"/>